<name>A0A7Z2ZS30_9BURK</name>
<dbReference type="AlphaFoldDB" id="A0A7Z2ZS30"/>
<keyword evidence="7" id="KW-1185">Reference proteome</keyword>
<dbReference type="KEGG" id="mfy:HH212_00140"/>
<comment type="subcellular location">
    <subcellularLocation>
        <location evidence="1">Cytoplasm</location>
        <location evidence="1">Nucleoid</location>
    </subcellularLocation>
</comment>
<organism evidence="6 7">
    <name type="scientific">Massilia forsythiae</name>
    <dbReference type="NCBI Taxonomy" id="2728020"/>
    <lineage>
        <taxon>Bacteria</taxon>
        <taxon>Pseudomonadati</taxon>
        <taxon>Pseudomonadota</taxon>
        <taxon>Betaproteobacteria</taxon>
        <taxon>Burkholderiales</taxon>
        <taxon>Oxalobacteraceae</taxon>
        <taxon>Telluria group</taxon>
        <taxon>Massilia</taxon>
    </lineage>
</organism>
<dbReference type="GO" id="GO:0003690">
    <property type="term" value="F:double-stranded DNA binding"/>
    <property type="evidence" value="ECO:0007669"/>
    <property type="project" value="TreeGrafter"/>
</dbReference>
<reference evidence="6 7" key="1">
    <citation type="submission" date="2020-04" db="EMBL/GenBank/DDBJ databases">
        <title>Genome sequencing of novel species.</title>
        <authorList>
            <person name="Heo J."/>
            <person name="Kim S.-J."/>
            <person name="Kim J.-S."/>
            <person name="Hong S.-B."/>
            <person name="Kwon S.-W."/>
        </authorList>
    </citation>
    <scope>NUCLEOTIDE SEQUENCE [LARGE SCALE GENOMIC DNA]</scope>
    <source>
        <strain evidence="6 7">GN2-R2</strain>
    </source>
</reference>
<dbReference type="GO" id="GO:0043590">
    <property type="term" value="C:bacterial nucleoid"/>
    <property type="evidence" value="ECO:0007669"/>
    <property type="project" value="TreeGrafter"/>
</dbReference>
<gene>
    <name evidence="6" type="ORF">HH212_00140</name>
</gene>
<dbReference type="Pfam" id="PF04381">
    <property type="entry name" value="RdgC"/>
    <property type="match status" value="1"/>
</dbReference>
<dbReference type="GO" id="GO:0000018">
    <property type="term" value="P:regulation of DNA recombination"/>
    <property type="evidence" value="ECO:0007669"/>
    <property type="project" value="TreeGrafter"/>
</dbReference>
<evidence type="ECO:0000256" key="5">
    <source>
        <dbReference type="ARBA" id="ARBA00023172"/>
    </source>
</evidence>
<evidence type="ECO:0000256" key="1">
    <source>
        <dbReference type="ARBA" id="ARBA00004453"/>
    </source>
</evidence>
<evidence type="ECO:0000256" key="3">
    <source>
        <dbReference type="ARBA" id="ARBA00022296"/>
    </source>
</evidence>
<dbReference type="NCBIfam" id="NF001463">
    <property type="entry name" value="PRK00321.1-4"/>
    <property type="match status" value="1"/>
</dbReference>
<evidence type="ECO:0000313" key="7">
    <source>
        <dbReference type="Proteomes" id="UP000502415"/>
    </source>
</evidence>
<dbReference type="NCBIfam" id="NF001464">
    <property type="entry name" value="PRK00321.1-5"/>
    <property type="match status" value="1"/>
</dbReference>
<evidence type="ECO:0000256" key="2">
    <source>
        <dbReference type="ARBA" id="ARBA00008657"/>
    </source>
</evidence>
<dbReference type="PANTHER" id="PTHR38103">
    <property type="entry name" value="RECOMBINATION-ASSOCIATED PROTEIN RDGC"/>
    <property type="match status" value="1"/>
</dbReference>
<dbReference type="Proteomes" id="UP000502415">
    <property type="component" value="Chromosome"/>
</dbReference>
<dbReference type="RefSeq" id="WP_169433546.1">
    <property type="nucleotide sequence ID" value="NZ_CP051685.1"/>
</dbReference>
<proteinExistence type="inferred from homology"/>
<evidence type="ECO:0000313" key="6">
    <source>
        <dbReference type="EMBL" id="QJD98646.1"/>
    </source>
</evidence>
<keyword evidence="5" id="KW-0233">DNA recombination</keyword>
<comment type="similarity">
    <text evidence="2">Belongs to the RdgC family.</text>
</comment>
<dbReference type="PANTHER" id="PTHR38103:SF1">
    <property type="entry name" value="RECOMBINATION-ASSOCIATED PROTEIN RDGC"/>
    <property type="match status" value="1"/>
</dbReference>
<protein>
    <recommendedName>
        <fullName evidence="3">Recombination-associated protein RdgC</fullName>
    </recommendedName>
</protein>
<keyword evidence="4" id="KW-0963">Cytoplasm</keyword>
<sequence length="298" mass="32648">MFKHMQIYRLPAPWQVTAGQLADALRAQAFAPASSNELVRQGWAAPRGDGTPLVHAVAGQFLLRLASEKKVLPAKAVKQRAKEMAGKLEEEQGFPPGKMAMKELQERAADEMLPQAFPIRSHVDVWIDPKNGWLVIDAASAGKADDVVKMLVTCVDRMPLESLRVQHSPVAMMTAWLDSGEAPAGFTLDQDTILRATGESRAQVGYKKHTLDPEDMRRHIATGKQCTRLAMTWSSKISFVLHEDLSIRSIKALDVLKEGASQAFDAGERFDSDFNLMTGEYALLLADLVAALGGEARA</sequence>
<dbReference type="GO" id="GO:0006310">
    <property type="term" value="P:DNA recombination"/>
    <property type="evidence" value="ECO:0007669"/>
    <property type="project" value="UniProtKB-KW"/>
</dbReference>
<dbReference type="InterPro" id="IPR007476">
    <property type="entry name" value="RdgC"/>
</dbReference>
<evidence type="ECO:0000256" key="4">
    <source>
        <dbReference type="ARBA" id="ARBA00022490"/>
    </source>
</evidence>
<dbReference type="EMBL" id="CP051685">
    <property type="protein sequence ID" value="QJD98646.1"/>
    <property type="molecule type" value="Genomic_DNA"/>
</dbReference>
<accession>A0A7Z2ZS30</accession>